<dbReference type="KEGG" id="mff:MFFC18_30780"/>
<dbReference type="OrthoDB" id="174989at2"/>
<dbReference type="STRING" id="980251.GCA_001642875_00474"/>
<accession>A0A5B9PE19</accession>
<organism evidence="1 2">
    <name type="scientific">Mariniblastus fucicola</name>
    <dbReference type="NCBI Taxonomy" id="980251"/>
    <lineage>
        <taxon>Bacteria</taxon>
        <taxon>Pseudomonadati</taxon>
        <taxon>Planctomycetota</taxon>
        <taxon>Planctomycetia</taxon>
        <taxon>Pirellulales</taxon>
        <taxon>Pirellulaceae</taxon>
        <taxon>Mariniblastus</taxon>
    </lineage>
</organism>
<evidence type="ECO:0000313" key="1">
    <source>
        <dbReference type="EMBL" id="QEG23182.1"/>
    </source>
</evidence>
<name>A0A5B9PE19_9BACT</name>
<gene>
    <name evidence="1" type="ORF">MFFC18_30780</name>
</gene>
<proteinExistence type="predicted"/>
<keyword evidence="2" id="KW-1185">Reference proteome</keyword>
<dbReference type="RefSeq" id="WP_075083275.1">
    <property type="nucleotide sequence ID" value="NZ_CP042912.1"/>
</dbReference>
<reference evidence="1 2" key="1">
    <citation type="submission" date="2019-08" db="EMBL/GenBank/DDBJ databases">
        <title>Deep-cultivation of Planctomycetes and their phenomic and genomic characterization uncovers novel biology.</title>
        <authorList>
            <person name="Wiegand S."/>
            <person name="Jogler M."/>
            <person name="Boedeker C."/>
            <person name="Pinto D."/>
            <person name="Vollmers J."/>
            <person name="Rivas-Marin E."/>
            <person name="Kohn T."/>
            <person name="Peeters S.H."/>
            <person name="Heuer A."/>
            <person name="Rast P."/>
            <person name="Oberbeckmann S."/>
            <person name="Bunk B."/>
            <person name="Jeske O."/>
            <person name="Meyerdierks A."/>
            <person name="Storesund J.E."/>
            <person name="Kallscheuer N."/>
            <person name="Luecker S."/>
            <person name="Lage O.M."/>
            <person name="Pohl T."/>
            <person name="Merkel B.J."/>
            <person name="Hornburger P."/>
            <person name="Mueller R.-W."/>
            <person name="Bruemmer F."/>
            <person name="Labrenz M."/>
            <person name="Spormann A.M."/>
            <person name="Op den Camp H."/>
            <person name="Overmann J."/>
            <person name="Amann R."/>
            <person name="Jetten M.S.M."/>
            <person name="Mascher T."/>
            <person name="Medema M.H."/>
            <person name="Devos D.P."/>
            <person name="Kaster A.-K."/>
            <person name="Ovreas L."/>
            <person name="Rohde M."/>
            <person name="Galperin M.Y."/>
            <person name="Jogler C."/>
        </authorList>
    </citation>
    <scope>NUCLEOTIDE SEQUENCE [LARGE SCALE GENOMIC DNA]</scope>
    <source>
        <strain evidence="1 2">FC18</strain>
    </source>
</reference>
<protein>
    <submittedName>
        <fullName evidence="1">Uncharacterized protein</fullName>
    </submittedName>
</protein>
<dbReference type="EMBL" id="CP042912">
    <property type="protein sequence ID" value="QEG23182.1"/>
    <property type="molecule type" value="Genomic_DNA"/>
</dbReference>
<dbReference type="AlphaFoldDB" id="A0A5B9PE19"/>
<evidence type="ECO:0000313" key="2">
    <source>
        <dbReference type="Proteomes" id="UP000322214"/>
    </source>
</evidence>
<sequence>MPWKQKPFGWGKALSGESLFPPVKDATVAVLKQVKEIIDADHSIEKIIFNVDTLEPPSVGIAIQLMLDKAENKLEFETVSAAIPEPDPRSSTATNPLWELSDDSLVPIADDPKLAIKLACADVVASSKDCLQSWERAVALSEQFDLEQVDSLLAVMLFPPPVEAGFSSTEWVRRIQLAAAQLAVNLERMNAVSLQDSKVADVTRGPLDWTTDSAMVALAQRANMERQLVGDVCELAQNVMERVPDEGTWSCREVASGVIAYLESVAETGGQIET</sequence>
<dbReference type="Proteomes" id="UP000322214">
    <property type="component" value="Chromosome"/>
</dbReference>